<accession>A0A8H2WZF0</accession>
<feature type="compositionally biased region" description="Low complexity" evidence="1">
    <location>
        <begin position="45"/>
        <end position="63"/>
    </location>
</feature>
<sequence>MAFNIKRKFDDAEELTHDAYVPVKHTKVAPIVEPVVTEDVDMGSDDAPSPAPSLASLATTASSHNSPAYPHFDLYPFPSSGDADMMDSNPAFDPRKQSSSTHSRSDSIIGLMQPQTIASDFVHHGWVSLPAGLWSEDHSPRLLRQLLADPPPPPGLASRSRGASQPLEPLHRMWRCRNGFKLVVRLQLMSRLTWSSSPSTLPIFLPPLLSLTLSR</sequence>
<feature type="region of interest" description="Disordered" evidence="1">
    <location>
        <begin position="85"/>
        <end position="105"/>
    </location>
</feature>
<proteinExistence type="predicted"/>
<comment type="caution">
    <text evidence="2">The sequence shown here is derived from an EMBL/GenBank/DDBJ whole genome shotgun (WGS) entry which is preliminary data.</text>
</comment>
<evidence type="ECO:0000313" key="3">
    <source>
        <dbReference type="Proteomes" id="UP000663853"/>
    </source>
</evidence>
<protein>
    <submittedName>
        <fullName evidence="2">Uncharacterized protein</fullName>
    </submittedName>
</protein>
<dbReference type="EMBL" id="CAJMXA010000036">
    <property type="protein sequence ID" value="CAE6412586.1"/>
    <property type="molecule type" value="Genomic_DNA"/>
</dbReference>
<feature type="region of interest" description="Disordered" evidence="1">
    <location>
        <begin position="40"/>
        <end position="64"/>
    </location>
</feature>
<name>A0A8H2WZF0_9AGAM</name>
<dbReference type="Proteomes" id="UP000663853">
    <property type="component" value="Unassembled WGS sequence"/>
</dbReference>
<evidence type="ECO:0000313" key="2">
    <source>
        <dbReference type="EMBL" id="CAE6412586.1"/>
    </source>
</evidence>
<dbReference type="AlphaFoldDB" id="A0A8H2WZF0"/>
<gene>
    <name evidence="2" type="ORF">RDB_LOCUS2460</name>
</gene>
<organism evidence="2 3">
    <name type="scientific">Rhizoctonia solani</name>
    <dbReference type="NCBI Taxonomy" id="456999"/>
    <lineage>
        <taxon>Eukaryota</taxon>
        <taxon>Fungi</taxon>
        <taxon>Dikarya</taxon>
        <taxon>Basidiomycota</taxon>
        <taxon>Agaricomycotina</taxon>
        <taxon>Agaricomycetes</taxon>
        <taxon>Cantharellales</taxon>
        <taxon>Ceratobasidiaceae</taxon>
        <taxon>Rhizoctonia</taxon>
    </lineage>
</organism>
<reference evidence="2" key="1">
    <citation type="submission" date="2021-01" db="EMBL/GenBank/DDBJ databases">
        <authorList>
            <person name="Kaushik A."/>
        </authorList>
    </citation>
    <scope>NUCLEOTIDE SEQUENCE</scope>
    <source>
        <strain evidence="2">AG6-10EEA</strain>
    </source>
</reference>
<feature type="region of interest" description="Disordered" evidence="1">
    <location>
        <begin position="144"/>
        <end position="164"/>
    </location>
</feature>
<evidence type="ECO:0000256" key="1">
    <source>
        <dbReference type="SAM" id="MobiDB-lite"/>
    </source>
</evidence>